<dbReference type="InterPro" id="IPR009078">
    <property type="entry name" value="Ferritin-like_SF"/>
</dbReference>
<dbReference type="SUPFAM" id="SSF47240">
    <property type="entry name" value="Ferritin-like"/>
    <property type="match status" value="1"/>
</dbReference>
<dbReference type="CDD" id="cd00657">
    <property type="entry name" value="Ferritin_like"/>
    <property type="match status" value="1"/>
</dbReference>
<accession>A0A936YZH9</accession>
<protein>
    <submittedName>
        <fullName evidence="1">DUF455 family protein</fullName>
    </submittedName>
</protein>
<proteinExistence type="predicted"/>
<dbReference type="Proteomes" id="UP000599109">
    <property type="component" value="Unassembled WGS sequence"/>
</dbReference>
<dbReference type="PANTHER" id="PTHR42782">
    <property type="entry name" value="SI:CH73-314G15.3"/>
    <property type="match status" value="1"/>
</dbReference>
<organism evidence="1 2">
    <name type="scientific">Ramlibacter monticola</name>
    <dbReference type="NCBI Taxonomy" id="1926872"/>
    <lineage>
        <taxon>Bacteria</taxon>
        <taxon>Pseudomonadati</taxon>
        <taxon>Pseudomonadota</taxon>
        <taxon>Betaproteobacteria</taxon>
        <taxon>Burkholderiales</taxon>
        <taxon>Comamonadaceae</taxon>
        <taxon>Ramlibacter</taxon>
    </lineage>
</organism>
<dbReference type="Pfam" id="PF04305">
    <property type="entry name" value="DUF455"/>
    <property type="match status" value="1"/>
</dbReference>
<dbReference type="EMBL" id="JAEQNE010000002">
    <property type="protein sequence ID" value="MBL0391828.1"/>
    <property type="molecule type" value="Genomic_DNA"/>
</dbReference>
<dbReference type="RefSeq" id="WP_201674431.1">
    <property type="nucleotide sequence ID" value="NZ_JAEQNE010000002.1"/>
</dbReference>
<dbReference type="Gene3D" id="1.20.1260.10">
    <property type="match status" value="1"/>
</dbReference>
<evidence type="ECO:0000313" key="1">
    <source>
        <dbReference type="EMBL" id="MBL0391828.1"/>
    </source>
</evidence>
<dbReference type="InterPro" id="IPR007402">
    <property type="entry name" value="DUF455"/>
</dbReference>
<keyword evidence="2" id="KW-1185">Reference proteome</keyword>
<dbReference type="AlphaFoldDB" id="A0A936YZH9"/>
<name>A0A936YZH9_9BURK</name>
<evidence type="ECO:0000313" key="2">
    <source>
        <dbReference type="Proteomes" id="UP000599109"/>
    </source>
</evidence>
<dbReference type="PANTHER" id="PTHR42782:SF2">
    <property type="entry name" value="3-OXOACYL-[ACYL-CARRIER-PROTEIN] SYNTHASE-LIKE PROTEIN"/>
    <property type="match status" value="1"/>
</dbReference>
<reference evidence="1 2" key="1">
    <citation type="journal article" date="2017" name="Int. J. Syst. Evol. Microbiol.">
        <title>Ramlibacter monticola sp. nov., isolated from forest soil.</title>
        <authorList>
            <person name="Chaudhary D.K."/>
            <person name="Kim J."/>
        </authorList>
    </citation>
    <scope>NUCLEOTIDE SEQUENCE [LARGE SCALE GENOMIC DNA]</scope>
    <source>
        <strain evidence="1 2">KACC 19175</strain>
    </source>
</reference>
<sequence>MTPPPTKVVRGVTLRADPAREACFQIVHDPAHLADYADMSEVAMRQRLHKHMHNEMQSLEMAAQSLADFPDAPWELRLCLARQCWDESRHTRLLYRRLLEIGGRKGEFPVMNYEWSVTCMADSIWARLAIQNRTFEGGEIDLLRRLTGMWKEAGDPVTAELIEGILADEIQHVRFCNVWIKQTSKQDPGVLWKLASAVTFVRSVTKALEPGPGEVNAVGVDLTGFEHVEVMANIPDRRLAGFSEAEIAEIVEQEEALQAHPRRGDAAPASAAG</sequence>
<comment type="caution">
    <text evidence="1">The sequence shown here is derived from an EMBL/GenBank/DDBJ whole genome shotgun (WGS) entry which is preliminary data.</text>
</comment>
<dbReference type="InterPro" id="IPR012347">
    <property type="entry name" value="Ferritin-like"/>
</dbReference>
<gene>
    <name evidence="1" type="ORF">JJ685_11880</name>
</gene>